<protein>
    <submittedName>
        <fullName evidence="1">Uncharacterized protein</fullName>
    </submittedName>
</protein>
<evidence type="ECO:0000313" key="1">
    <source>
        <dbReference type="EMBL" id="SMO33025.1"/>
    </source>
</evidence>
<dbReference type="EMBL" id="FXTQ01000001">
    <property type="protein sequence ID" value="SMO33025.1"/>
    <property type="molecule type" value="Genomic_DNA"/>
</dbReference>
<dbReference type="Gene3D" id="1.10.10.60">
    <property type="entry name" value="Homeodomain-like"/>
    <property type="match status" value="1"/>
</dbReference>
<accession>A0A521ADY1</accession>
<dbReference type="RefSeq" id="WP_111377796.1">
    <property type="nucleotide sequence ID" value="NZ_CP043612.1"/>
</dbReference>
<name>A0A521ADY1_9FLAO</name>
<dbReference type="Pfam" id="PF20901">
    <property type="entry name" value="Sf6_terminase"/>
    <property type="match status" value="1"/>
</dbReference>
<keyword evidence="2" id="KW-1185">Reference proteome</keyword>
<organism evidence="1 2">
    <name type="scientific">Flavobacterium nitrogenifigens</name>
    <dbReference type="NCBI Taxonomy" id="1617283"/>
    <lineage>
        <taxon>Bacteria</taxon>
        <taxon>Pseudomonadati</taxon>
        <taxon>Bacteroidota</taxon>
        <taxon>Flavobacteriia</taxon>
        <taxon>Flavobacteriales</taxon>
        <taxon>Flavobacteriaceae</taxon>
        <taxon>Flavobacterium</taxon>
    </lineage>
</organism>
<dbReference type="Proteomes" id="UP000319267">
    <property type="component" value="Unassembled WGS sequence"/>
</dbReference>
<dbReference type="OrthoDB" id="1365303at2"/>
<dbReference type="InterPro" id="IPR048683">
    <property type="entry name" value="Sf6_terminase"/>
</dbReference>
<gene>
    <name evidence="1" type="ORF">SAMN06265220_10149</name>
</gene>
<evidence type="ECO:0000313" key="2">
    <source>
        <dbReference type="Proteomes" id="UP000319267"/>
    </source>
</evidence>
<sequence length="151" mass="17525">MSKYKKFTDEEKQDAVMRICDDIATGSPLTQTLQSYGVVSISTFNYWLNQNPELKLLYHDAQKHREQHLFDEMLRIAYSESPKEIKKYRNGELYETIVKDSVEDRRIKINTIKWALGKMNPNKYGEKVIVDDATSSPITAIRFIDVNAADD</sequence>
<dbReference type="AlphaFoldDB" id="A0A521ADY1"/>
<proteinExistence type="predicted"/>
<reference evidence="1 2" key="1">
    <citation type="submission" date="2017-05" db="EMBL/GenBank/DDBJ databases">
        <authorList>
            <person name="Varghese N."/>
            <person name="Submissions S."/>
        </authorList>
    </citation>
    <scope>NUCLEOTIDE SEQUENCE [LARGE SCALE GENOMIC DNA]</scope>
    <source>
        <strain evidence="1 2">DSM 29982</strain>
    </source>
</reference>